<dbReference type="EMBL" id="RKHL01000002">
    <property type="protein sequence ID" value="ROR76127.1"/>
    <property type="molecule type" value="Genomic_DNA"/>
</dbReference>
<reference evidence="2 3" key="1">
    <citation type="submission" date="2018-11" db="EMBL/GenBank/DDBJ databases">
        <title>Sequencing the genomes of 1000 actinobacteria strains.</title>
        <authorList>
            <person name="Klenk H.-P."/>
        </authorList>
    </citation>
    <scope>NUCLEOTIDE SEQUENCE [LARGE SCALE GENOMIC DNA]</scope>
    <source>
        <strain evidence="2 3">DSM 14012</strain>
    </source>
</reference>
<dbReference type="AlphaFoldDB" id="A0A3N2BLH9"/>
<evidence type="ECO:0000313" key="2">
    <source>
        <dbReference type="EMBL" id="ROR76127.1"/>
    </source>
</evidence>
<dbReference type="Proteomes" id="UP000266915">
    <property type="component" value="Unassembled WGS sequence"/>
</dbReference>
<sequence length="340" mass="38024">MPAPAITRTPQLFSGDLRPYPGIPADWSVEKSRVAALILRDIERFAPEMLGPLCPAEDQENFWEDASRLSAAWWATDGNLVAKPAGTHDRPWTSEEMSRRFGPVTQDEEGGHHAIDTQINHPIVQQFGGRAMMLGSIGIDDDTDIIQWLATRHRDHGVARGVVKVAAHKNGIWSIELDNDPEVIRRRLLDAMDWTYIRLDGQRDALFVQDELALEFEYRLFIIDGEVVSGAGCVEEFTPLDRQSNRPFDSRMRRIRGHLEQGEPSPVEDRPDIFHELLSFGSRVASAHSGTVVIDVAKNAATGEPVVIELNGISNSGLYASDPWTVAERLLRARDRGYTL</sequence>
<organism evidence="2 3">
    <name type="scientific">Plantibacter flavus</name>
    <dbReference type="NCBI Taxonomy" id="150123"/>
    <lineage>
        <taxon>Bacteria</taxon>
        <taxon>Bacillati</taxon>
        <taxon>Actinomycetota</taxon>
        <taxon>Actinomycetes</taxon>
        <taxon>Micrococcales</taxon>
        <taxon>Microbacteriaceae</taxon>
        <taxon>Plantibacter</taxon>
    </lineage>
</organism>
<keyword evidence="3" id="KW-1185">Reference proteome</keyword>
<feature type="domain" description="ATP-grasp" evidence="1">
    <location>
        <begin position="203"/>
        <end position="324"/>
    </location>
</feature>
<dbReference type="RefSeq" id="WP_085514096.1">
    <property type="nucleotide sequence ID" value="NZ_FXAP01000007.1"/>
</dbReference>
<dbReference type="Pfam" id="PF14243">
    <property type="entry name" value="R2K_3"/>
    <property type="match status" value="1"/>
</dbReference>
<evidence type="ECO:0000313" key="3">
    <source>
        <dbReference type="Proteomes" id="UP000266915"/>
    </source>
</evidence>
<protein>
    <recommendedName>
        <fullName evidence="1">ATP-grasp domain-containing protein</fullName>
    </recommendedName>
</protein>
<proteinExistence type="predicted"/>
<gene>
    <name evidence="2" type="ORF">EDD42_4080</name>
</gene>
<dbReference type="InterPro" id="IPR025643">
    <property type="entry name" value="R2K_3"/>
</dbReference>
<accession>A0A3N2BLH9</accession>
<name>A0A3N2BLH9_9MICO</name>
<comment type="caution">
    <text evidence="2">The sequence shown here is derived from an EMBL/GenBank/DDBJ whole genome shotgun (WGS) entry which is preliminary data.</text>
</comment>
<evidence type="ECO:0000259" key="1">
    <source>
        <dbReference type="Pfam" id="PF14243"/>
    </source>
</evidence>